<accession>H9VIW6</accession>
<feature type="signal peptide" evidence="1">
    <location>
        <begin position="1"/>
        <end position="26"/>
    </location>
</feature>
<dbReference type="EMBL" id="FJ049998">
    <property type="protein sequence ID" value="AFG49706.1"/>
    <property type="molecule type" value="Genomic_DNA"/>
</dbReference>
<evidence type="ECO:0008006" key="7">
    <source>
        <dbReference type="Google" id="ProtNLM"/>
    </source>
</evidence>
<evidence type="ECO:0000313" key="2">
    <source>
        <dbReference type="EMBL" id="AFG49706.1"/>
    </source>
</evidence>
<name>H9VIW6_PINTA</name>
<feature type="chain" id="PRO_5007667496" description="Methyltransferase" evidence="1">
    <location>
        <begin position="27"/>
        <end position="149"/>
    </location>
</feature>
<evidence type="ECO:0000313" key="4">
    <source>
        <dbReference type="EMBL" id="AFG49708.1"/>
    </source>
</evidence>
<evidence type="ECO:0000313" key="3">
    <source>
        <dbReference type="EMBL" id="AFG49707.1"/>
    </source>
</evidence>
<dbReference type="PANTHER" id="PTHR45085:SF3">
    <property type="entry name" value="S-ADENOSYL-L-METHIONINE-DEPENDENT METHYLTRANSFERASES SUPERFAMILY PROTEIN"/>
    <property type="match status" value="1"/>
</dbReference>
<dbReference type="PANTHER" id="PTHR45085">
    <property type="entry name" value="F21J9.14"/>
    <property type="match status" value="1"/>
</dbReference>
<dbReference type="EMBL" id="FJ050010">
    <property type="protein sequence ID" value="AFG49708.1"/>
    <property type="molecule type" value="Genomic_DNA"/>
</dbReference>
<sequence>VMVKRLMWVALPMSVLLLIFSSIIHSQTSMISCDAPTSMTRQHHYEESQQQLGACDASEEPDRKAKKMTKLWASRSWKKKVDSMSVLFRDLLEAGVLSQHSRALCISAGIGQEVMALRQIGVEDAIGIEVVESPPLVVRGDAHHHPFPN</sequence>
<evidence type="ECO:0000256" key="1">
    <source>
        <dbReference type="SAM" id="SignalP"/>
    </source>
</evidence>
<evidence type="ECO:0000313" key="5">
    <source>
        <dbReference type="EMBL" id="AFG49709.1"/>
    </source>
</evidence>
<reference evidence="5" key="1">
    <citation type="submission" date="2008-08" db="EMBL/GenBank/DDBJ databases">
        <title>Nucleotide Diversity and Divergence in the Loblolly Pine Gene Space.</title>
        <authorList>
            <person name="Neale D.B."/>
            <person name="Wegrzyn J.L."/>
            <person name="Lee J.M."/>
            <person name="Eckert A.J."/>
            <person name="Liechty J.D."/>
            <person name="Stevens K.A."/>
            <person name="Langley C.H."/>
        </authorList>
    </citation>
    <scope>NUCLEOTIDE SEQUENCE</scope>
    <source>
        <strain evidence="2">1490</strain>
        <strain evidence="4">1491</strain>
        <strain evidence="5">1497</strain>
        <strain evidence="6">1498</strain>
        <strain evidence="3">1503</strain>
        <tissue evidence="5">Megagametophyte</tissue>
    </source>
</reference>
<keyword evidence="1" id="KW-0732">Signal</keyword>
<feature type="non-terminal residue" evidence="5">
    <location>
        <position position="149"/>
    </location>
</feature>
<dbReference type="AlphaFoldDB" id="H9VIW6"/>
<organism evidence="5">
    <name type="scientific">Pinus taeda</name>
    <name type="common">Loblolly pine</name>
    <dbReference type="NCBI Taxonomy" id="3352"/>
    <lineage>
        <taxon>Eukaryota</taxon>
        <taxon>Viridiplantae</taxon>
        <taxon>Streptophyta</taxon>
        <taxon>Embryophyta</taxon>
        <taxon>Tracheophyta</taxon>
        <taxon>Spermatophyta</taxon>
        <taxon>Pinopsida</taxon>
        <taxon>Pinidae</taxon>
        <taxon>Conifers I</taxon>
        <taxon>Pinales</taxon>
        <taxon>Pinaceae</taxon>
        <taxon>Pinus</taxon>
        <taxon>Pinus subgen. Pinus</taxon>
    </lineage>
</organism>
<proteinExistence type="predicted"/>
<dbReference type="EMBL" id="FJ050013">
    <property type="protein sequence ID" value="AFG49710.1"/>
    <property type="molecule type" value="Genomic_DNA"/>
</dbReference>
<dbReference type="EMBL" id="FJ050002">
    <property type="protein sequence ID" value="AFG49709.1"/>
    <property type="molecule type" value="Genomic_DNA"/>
</dbReference>
<feature type="non-terminal residue" evidence="5">
    <location>
        <position position="1"/>
    </location>
</feature>
<gene>
    <name evidence="5" type="ORF">0_12766_01</name>
</gene>
<evidence type="ECO:0000313" key="6">
    <source>
        <dbReference type="EMBL" id="AFG49710.1"/>
    </source>
</evidence>
<dbReference type="EMBL" id="FJ050008">
    <property type="protein sequence ID" value="AFG49707.1"/>
    <property type="molecule type" value="Genomic_DNA"/>
</dbReference>
<protein>
    <recommendedName>
        <fullName evidence="7">Methyltransferase</fullName>
    </recommendedName>
</protein>